<evidence type="ECO:0000313" key="8">
    <source>
        <dbReference type="EMBL" id="MBK7423457.1"/>
    </source>
</evidence>
<dbReference type="InterPro" id="IPR010998">
    <property type="entry name" value="Integrase_recombinase_N"/>
</dbReference>
<reference evidence="8" key="1">
    <citation type="submission" date="2020-10" db="EMBL/GenBank/DDBJ databases">
        <title>Connecting structure to function with the recovery of over 1000 high-quality activated sludge metagenome-assembled genomes encoding full-length rRNA genes using long-read sequencing.</title>
        <authorList>
            <person name="Singleton C.M."/>
            <person name="Petriglieri F."/>
            <person name="Kristensen J.M."/>
            <person name="Kirkegaard R.H."/>
            <person name="Michaelsen T.Y."/>
            <person name="Andersen M.H."/>
            <person name="Karst S.M."/>
            <person name="Dueholm M.S."/>
            <person name="Nielsen P.H."/>
            <person name="Albertsen M."/>
        </authorList>
    </citation>
    <scope>NUCLEOTIDE SEQUENCE</scope>
    <source>
        <strain evidence="8">EsbW_18-Q3-R4-48_MAXAC.044</strain>
    </source>
</reference>
<dbReference type="InterPro" id="IPR050090">
    <property type="entry name" value="Tyrosine_recombinase_XerCD"/>
</dbReference>
<accession>A0A9D7F7I1</accession>
<dbReference type="SUPFAM" id="SSF56349">
    <property type="entry name" value="DNA breaking-rejoining enzymes"/>
    <property type="match status" value="1"/>
</dbReference>
<evidence type="ECO:0000256" key="4">
    <source>
        <dbReference type="ARBA" id="ARBA00023172"/>
    </source>
</evidence>
<proteinExistence type="predicted"/>
<dbReference type="Pfam" id="PF02899">
    <property type="entry name" value="Phage_int_SAM_1"/>
    <property type="match status" value="1"/>
</dbReference>
<sequence>MKPKPSFSGLLQRFFTQRLMAQGQVSPNTIAAYRDTFRLLLEFAQSRLRKPPSTLALADLDEPLVSAFLDDLEQSRSVIVRTRNLRLTAIRSFFRFAAYQEPANSAQIQQVLSIPSKRYDRRLVSFLTRVEIDALLAAPNLLRWDGRRDRAFLMTAIQTGLRLSEMTGIRRRDIELGIGPHVRCLGKGRKERCTPFTPETVNVLNVWLKEPVRGNLELLFPNVHGGPMSADAVQYLVAKHTTAACLRCPTLKDKRVTPHVMRHTAAMELLQSGVEPTLIALWLGHESTKTTQIYLDADLALKEAALAKMLPIDAIPGRYKPADDLLQFLKNL</sequence>
<organism evidence="8 9">
    <name type="scientific">Candidatus Propionivibrio dominans</name>
    <dbReference type="NCBI Taxonomy" id="2954373"/>
    <lineage>
        <taxon>Bacteria</taxon>
        <taxon>Pseudomonadati</taxon>
        <taxon>Pseudomonadota</taxon>
        <taxon>Betaproteobacteria</taxon>
        <taxon>Rhodocyclales</taxon>
        <taxon>Rhodocyclaceae</taxon>
        <taxon>Propionivibrio</taxon>
    </lineage>
</organism>
<dbReference type="InterPro" id="IPR004107">
    <property type="entry name" value="Integrase_SAM-like_N"/>
</dbReference>
<evidence type="ECO:0000256" key="5">
    <source>
        <dbReference type="PROSITE-ProRule" id="PRU01248"/>
    </source>
</evidence>
<name>A0A9D7F7I1_9RHOO</name>
<dbReference type="GO" id="GO:0006310">
    <property type="term" value="P:DNA recombination"/>
    <property type="evidence" value="ECO:0007669"/>
    <property type="project" value="UniProtKB-KW"/>
</dbReference>
<dbReference type="EMBL" id="JADJNC010000015">
    <property type="protein sequence ID" value="MBK7423457.1"/>
    <property type="molecule type" value="Genomic_DNA"/>
</dbReference>
<dbReference type="PANTHER" id="PTHR30349:SF81">
    <property type="entry name" value="TYROSINE RECOMBINASE XERC"/>
    <property type="match status" value="1"/>
</dbReference>
<evidence type="ECO:0000313" key="9">
    <source>
        <dbReference type="Proteomes" id="UP000886602"/>
    </source>
</evidence>
<gene>
    <name evidence="8" type="ORF">IPJ48_10355</name>
</gene>
<dbReference type="PROSITE" id="PS51898">
    <property type="entry name" value="TYR_RECOMBINASE"/>
    <property type="match status" value="1"/>
</dbReference>
<evidence type="ECO:0000256" key="2">
    <source>
        <dbReference type="ARBA" id="ARBA00022908"/>
    </source>
</evidence>
<dbReference type="InterPro" id="IPR011010">
    <property type="entry name" value="DNA_brk_join_enz"/>
</dbReference>
<dbReference type="InterPro" id="IPR013762">
    <property type="entry name" value="Integrase-like_cat_sf"/>
</dbReference>
<dbReference type="PANTHER" id="PTHR30349">
    <property type="entry name" value="PHAGE INTEGRASE-RELATED"/>
    <property type="match status" value="1"/>
</dbReference>
<dbReference type="GO" id="GO:0007059">
    <property type="term" value="P:chromosome segregation"/>
    <property type="evidence" value="ECO:0007669"/>
    <property type="project" value="UniProtKB-KW"/>
</dbReference>
<dbReference type="AlphaFoldDB" id="A0A9D7F7I1"/>
<feature type="domain" description="Tyr recombinase" evidence="6">
    <location>
        <begin position="122"/>
        <end position="307"/>
    </location>
</feature>
<evidence type="ECO:0000259" key="6">
    <source>
        <dbReference type="PROSITE" id="PS51898"/>
    </source>
</evidence>
<dbReference type="Proteomes" id="UP000886602">
    <property type="component" value="Unassembled WGS sequence"/>
</dbReference>
<evidence type="ECO:0000256" key="3">
    <source>
        <dbReference type="ARBA" id="ARBA00023125"/>
    </source>
</evidence>
<dbReference type="CDD" id="cd01182">
    <property type="entry name" value="INT_RitC_C_like"/>
    <property type="match status" value="1"/>
</dbReference>
<keyword evidence="3 5" id="KW-0238">DNA-binding</keyword>
<comment type="caution">
    <text evidence="8">The sequence shown here is derived from an EMBL/GenBank/DDBJ whole genome shotgun (WGS) entry which is preliminary data.</text>
</comment>
<feature type="domain" description="Core-binding (CB)" evidence="7">
    <location>
        <begin position="5"/>
        <end position="98"/>
    </location>
</feature>
<evidence type="ECO:0000259" key="7">
    <source>
        <dbReference type="PROSITE" id="PS51900"/>
    </source>
</evidence>
<dbReference type="GO" id="GO:0003677">
    <property type="term" value="F:DNA binding"/>
    <property type="evidence" value="ECO:0007669"/>
    <property type="project" value="UniProtKB-UniRule"/>
</dbReference>
<dbReference type="PROSITE" id="PS51900">
    <property type="entry name" value="CB"/>
    <property type="match status" value="1"/>
</dbReference>
<dbReference type="Pfam" id="PF00589">
    <property type="entry name" value="Phage_integrase"/>
    <property type="match status" value="1"/>
</dbReference>
<evidence type="ECO:0000256" key="1">
    <source>
        <dbReference type="ARBA" id="ARBA00022829"/>
    </source>
</evidence>
<dbReference type="Gene3D" id="1.10.150.130">
    <property type="match status" value="1"/>
</dbReference>
<protein>
    <submittedName>
        <fullName evidence="8">Tyrosine-type recombinase/integrase</fullName>
    </submittedName>
</protein>
<keyword evidence="2" id="KW-0229">DNA integration</keyword>
<dbReference type="Gene3D" id="1.10.443.10">
    <property type="entry name" value="Intergrase catalytic core"/>
    <property type="match status" value="1"/>
</dbReference>
<keyword evidence="1" id="KW-0159">Chromosome partition</keyword>
<dbReference type="InterPro" id="IPR002104">
    <property type="entry name" value="Integrase_catalytic"/>
</dbReference>
<dbReference type="InterPro" id="IPR044068">
    <property type="entry name" value="CB"/>
</dbReference>
<dbReference type="GO" id="GO:0015074">
    <property type="term" value="P:DNA integration"/>
    <property type="evidence" value="ECO:0007669"/>
    <property type="project" value="UniProtKB-KW"/>
</dbReference>
<keyword evidence="4" id="KW-0233">DNA recombination</keyword>